<dbReference type="OrthoDB" id="5839090at2759"/>
<reference evidence="1 2" key="1">
    <citation type="journal article" date="2011" name="Science">
        <title>The ecoresponsive genome of Daphnia pulex.</title>
        <authorList>
            <person name="Colbourne J.K."/>
            <person name="Pfrender M.E."/>
            <person name="Gilbert D."/>
            <person name="Thomas W.K."/>
            <person name="Tucker A."/>
            <person name="Oakley T.H."/>
            <person name="Tokishita S."/>
            <person name="Aerts A."/>
            <person name="Arnold G.J."/>
            <person name="Basu M.K."/>
            <person name="Bauer D.J."/>
            <person name="Caceres C.E."/>
            <person name="Carmel L."/>
            <person name="Casola C."/>
            <person name="Choi J.H."/>
            <person name="Detter J.C."/>
            <person name="Dong Q."/>
            <person name="Dusheyko S."/>
            <person name="Eads B.D."/>
            <person name="Frohlich T."/>
            <person name="Geiler-Samerotte K.A."/>
            <person name="Gerlach D."/>
            <person name="Hatcher P."/>
            <person name="Jogdeo S."/>
            <person name="Krijgsveld J."/>
            <person name="Kriventseva E.V."/>
            <person name="Kultz D."/>
            <person name="Laforsch C."/>
            <person name="Lindquist E."/>
            <person name="Lopez J."/>
            <person name="Manak J.R."/>
            <person name="Muller J."/>
            <person name="Pangilinan J."/>
            <person name="Patwardhan R.P."/>
            <person name="Pitluck S."/>
            <person name="Pritham E.J."/>
            <person name="Rechtsteiner A."/>
            <person name="Rho M."/>
            <person name="Rogozin I.B."/>
            <person name="Sakarya O."/>
            <person name="Salamov A."/>
            <person name="Schaack S."/>
            <person name="Shapiro H."/>
            <person name="Shiga Y."/>
            <person name="Skalitzky C."/>
            <person name="Smith Z."/>
            <person name="Souvorov A."/>
            <person name="Sung W."/>
            <person name="Tang Z."/>
            <person name="Tsuchiya D."/>
            <person name="Tu H."/>
            <person name="Vos H."/>
            <person name="Wang M."/>
            <person name="Wolf Y.I."/>
            <person name="Yamagata H."/>
            <person name="Yamada T."/>
            <person name="Ye Y."/>
            <person name="Shaw J.R."/>
            <person name="Andrews J."/>
            <person name="Crease T.J."/>
            <person name="Tang H."/>
            <person name="Lucas S.M."/>
            <person name="Robertson H.M."/>
            <person name="Bork P."/>
            <person name="Koonin E.V."/>
            <person name="Zdobnov E.M."/>
            <person name="Grigoriev I.V."/>
            <person name="Lynch M."/>
            <person name="Boore J.L."/>
        </authorList>
    </citation>
    <scope>NUCLEOTIDE SEQUENCE [LARGE SCALE GENOMIC DNA]</scope>
</reference>
<evidence type="ECO:0000313" key="1">
    <source>
        <dbReference type="EMBL" id="EFX84395.1"/>
    </source>
</evidence>
<gene>
    <name evidence="1" type="ORF">DAPPUDRAFT_222913</name>
</gene>
<keyword evidence="2" id="KW-1185">Reference proteome</keyword>
<dbReference type="EMBL" id="GL732534">
    <property type="protein sequence ID" value="EFX84395.1"/>
    <property type="molecule type" value="Genomic_DNA"/>
</dbReference>
<dbReference type="AlphaFoldDB" id="E9G729"/>
<dbReference type="KEGG" id="dpx:DAPPUDRAFT_222913"/>
<evidence type="ECO:0000313" key="2">
    <source>
        <dbReference type="Proteomes" id="UP000000305"/>
    </source>
</evidence>
<accession>E9G729</accession>
<dbReference type="HOGENOM" id="CLU_960614_0_0_1"/>
<dbReference type="InParanoid" id="E9G729"/>
<name>E9G729_DAPPU</name>
<protein>
    <submittedName>
        <fullName evidence="1">Uncharacterized protein</fullName>
    </submittedName>
</protein>
<proteinExistence type="predicted"/>
<organism evidence="1 2">
    <name type="scientific">Daphnia pulex</name>
    <name type="common">Water flea</name>
    <dbReference type="NCBI Taxonomy" id="6669"/>
    <lineage>
        <taxon>Eukaryota</taxon>
        <taxon>Metazoa</taxon>
        <taxon>Ecdysozoa</taxon>
        <taxon>Arthropoda</taxon>
        <taxon>Crustacea</taxon>
        <taxon>Branchiopoda</taxon>
        <taxon>Diplostraca</taxon>
        <taxon>Cladocera</taxon>
        <taxon>Anomopoda</taxon>
        <taxon>Daphniidae</taxon>
        <taxon>Daphnia</taxon>
    </lineage>
</organism>
<dbReference type="Proteomes" id="UP000000305">
    <property type="component" value="Unassembled WGS sequence"/>
</dbReference>
<sequence length="290" mass="31885">MVNGMDDYGGCISGGGYDTGLLASPPYDPTSGVVNIVPASVWAEEIGVYSRGKWSSPSPHLTSMEVPEMWGEVLAEGITELNENNNGLPVRPILLPGLAYTPHHRLLDAIKDHLSVSTVKFKLWKWDCLEYRCPVLPSEAHVTATVYPVADTQGTPVVRPMWYDYYNGGCVHSGKGNSAVVTTRLNHRNMFVVNSSVFLTQQEPGAFAEKTRRNPYTVTTAFPISFTASGWLYVYDGMAADQSAHDLIQFTLTSERRNFNDGAGSFRIPGIGGKFNDCQHPSHIWVGIKK</sequence>